<organism evidence="2 3">
    <name type="scientific">Neotabrizicola shimadae</name>
    <dbReference type="NCBI Taxonomy" id="2807096"/>
    <lineage>
        <taxon>Bacteria</taxon>
        <taxon>Pseudomonadati</taxon>
        <taxon>Pseudomonadota</taxon>
        <taxon>Alphaproteobacteria</taxon>
        <taxon>Rhodobacterales</taxon>
        <taxon>Paracoccaceae</taxon>
        <taxon>Neotabrizicola</taxon>
    </lineage>
</organism>
<name>A0A8G0ZSY0_9RHOB</name>
<dbReference type="EMBL" id="CP069370">
    <property type="protein sequence ID" value="QYZ68855.1"/>
    <property type="molecule type" value="Genomic_DNA"/>
</dbReference>
<evidence type="ECO:0000256" key="1">
    <source>
        <dbReference type="SAM" id="Phobius"/>
    </source>
</evidence>
<dbReference type="AlphaFoldDB" id="A0A8G0ZSY0"/>
<evidence type="ECO:0000313" key="2">
    <source>
        <dbReference type="EMBL" id="QYZ68855.1"/>
    </source>
</evidence>
<protein>
    <submittedName>
        <fullName evidence="2">Uncharacterized protein</fullName>
    </submittedName>
</protein>
<accession>A0A8G0ZSY0</accession>
<feature type="transmembrane region" description="Helical" evidence="1">
    <location>
        <begin position="107"/>
        <end position="125"/>
    </location>
</feature>
<evidence type="ECO:0000313" key="3">
    <source>
        <dbReference type="Proteomes" id="UP000826300"/>
    </source>
</evidence>
<keyword evidence="3" id="KW-1185">Reference proteome</keyword>
<dbReference type="RefSeq" id="WP_220661075.1">
    <property type="nucleotide sequence ID" value="NZ_CP069370.1"/>
</dbReference>
<proteinExistence type="predicted"/>
<dbReference type="Proteomes" id="UP000826300">
    <property type="component" value="Chromosome"/>
</dbReference>
<keyword evidence="1" id="KW-0472">Membrane</keyword>
<sequence length="342" mass="36057">MTALKKYQRLECPGLWRETALAQRREVVVGFREATLVLADPRTDIALTQWSLPAIQRLNPGEEPAIYAPAPDSPETLEIEEPEMVVALETVRGVVERAQSRPGRLRGMVVAGGTALIVLVGLFWLPGALASHTASALPEATRAEIGMAALADLSRLTGAPCDAPLGVRAAEKLSDRLFGPEGPRILILPDGLSGPASLPGGLILLPRSAVEDADGPERAAGLALVQAILDEEQDPMVPVLRQAGTVATFRLLTSGRLDPNSLHGLGEVLLRAQTPGVVPVDPEVLLPRFEAAGVPSSAYAYALDPTGETTLTLIEADPFKGSPPDLLIPDGDWISLQAICGS</sequence>
<keyword evidence="1" id="KW-0812">Transmembrane</keyword>
<keyword evidence="1" id="KW-1133">Transmembrane helix</keyword>
<dbReference type="KEGG" id="nsm:JO391_13945"/>
<reference evidence="2" key="1">
    <citation type="submission" date="2021-02" db="EMBL/GenBank/DDBJ databases">
        <title>Rhodobacter shimadae sp. nov., an aerobic anoxygenic phototrophic bacterium isolated from a hot spring.</title>
        <authorList>
            <person name="Muramatsu S."/>
            <person name="Haruta S."/>
            <person name="Hirose S."/>
            <person name="Hanada S."/>
        </authorList>
    </citation>
    <scope>NUCLEOTIDE SEQUENCE</scope>
    <source>
        <strain evidence="2">N10</strain>
    </source>
</reference>
<gene>
    <name evidence="2" type="ORF">JO391_13945</name>
</gene>